<dbReference type="STRING" id="1527.SAMN04489757_10788"/>
<gene>
    <name evidence="2" type="ORF">SAMN04489757_10788</name>
</gene>
<dbReference type="Proteomes" id="UP000198806">
    <property type="component" value="Unassembled WGS sequence"/>
</dbReference>
<feature type="transmembrane region" description="Helical" evidence="1">
    <location>
        <begin position="14"/>
        <end position="36"/>
    </location>
</feature>
<dbReference type="EMBL" id="FOWD01000007">
    <property type="protein sequence ID" value="SFO04626.1"/>
    <property type="molecule type" value="Genomic_DNA"/>
</dbReference>
<accession>A0A1I5DZK1</accession>
<evidence type="ECO:0000313" key="3">
    <source>
        <dbReference type="Proteomes" id="UP000198806"/>
    </source>
</evidence>
<evidence type="ECO:0000313" key="2">
    <source>
        <dbReference type="EMBL" id="SFO04626.1"/>
    </source>
</evidence>
<dbReference type="OrthoDB" id="9790495at2"/>
<organism evidence="2 3">
    <name type="scientific">Anaerocolumna aminovalerica</name>
    <dbReference type="NCBI Taxonomy" id="1527"/>
    <lineage>
        <taxon>Bacteria</taxon>
        <taxon>Bacillati</taxon>
        <taxon>Bacillota</taxon>
        <taxon>Clostridia</taxon>
        <taxon>Lachnospirales</taxon>
        <taxon>Lachnospiraceae</taxon>
        <taxon>Anaerocolumna</taxon>
    </lineage>
</organism>
<evidence type="ECO:0008006" key="4">
    <source>
        <dbReference type="Google" id="ProtNLM"/>
    </source>
</evidence>
<dbReference type="AlphaFoldDB" id="A0A1I5DZK1"/>
<dbReference type="RefSeq" id="WP_091685255.1">
    <property type="nucleotide sequence ID" value="NZ_BAABFM010000010.1"/>
</dbReference>
<keyword evidence="3" id="KW-1185">Reference proteome</keyword>
<sequence length="148" mass="16395">MSRTKIFVIHLKEIIYTAIFAGLGILLILLLIIMFLNKKDDSAPTMATPKYTPGVWSSSILINDTSLNIEVVLDEDHINSVRVVNIDEAVTAMYPLIEPALDDITEQLEDGVSLDSITISENHKYTQQLLLDAVKATIAKAEKVTPDK</sequence>
<keyword evidence="1" id="KW-1133">Transmembrane helix</keyword>
<evidence type="ECO:0000256" key="1">
    <source>
        <dbReference type="SAM" id="Phobius"/>
    </source>
</evidence>
<keyword evidence="1" id="KW-0472">Membrane</keyword>
<keyword evidence="1" id="KW-0812">Transmembrane</keyword>
<name>A0A1I5DZK1_9FIRM</name>
<protein>
    <recommendedName>
        <fullName evidence="4">FMN-binding domain-containing protein</fullName>
    </recommendedName>
</protein>
<proteinExistence type="predicted"/>
<reference evidence="2 3" key="1">
    <citation type="submission" date="2016-10" db="EMBL/GenBank/DDBJ databases">
        <authorList>
            <person name="de Groot N.N."/>
        </authorList>
    </citation>
    <scope>NUCLEOTIDE SEQUENCE [LARGE SCALE GENOMIC DNA]</scope>
    <source>
        <strain evidence="2 3">DSM 1283</strain>
    </source>
</reference>